<dbReference type="PATRIC" id="fig|1398.25.peg.2216"/>
<gene>
    <name evidence="2" type="ORF">B4099_1999</name>
</gene>
<name>A0A150KG57_HEYCO</name>
<dbReference type="Pfam" id="PF00455">
    <property type="entry name" value="DeoRC"/>
    <property type="match status" value="1"/>
</dbReference>
<reference evidence="2 3" key="1">
    <citation type="submission" date="2016-01" db="EMBL/GenBank/DDBJ databases">
        <title>Genome Sequences of Twelve Sporeforming Bacillus Species Isolated from Foods.</title>
        <authorList>
            <person name="Berendsen E.M."/>
            <person name="Wells-Bennik M.H."/>
            <person name="Krawcyk A.O."/>
            <person name="De Jong A."/>
            <person name="Holsappel S."/>
            <person name="Eijlander R.T."/>
            <person name="Kuipers O.P."/>
        </authorList>
    </citation>
    <scope>NUCLEOTIDE SEQUENCE [LARGE SCALE GENOMIC DNA]</scope>
    <source>
        <strain evidence="2 3">B4099</strain>
    </source>
</reference>
<dbReference type="EMBL" id="LQYI01000035">
    <property type="protein sequence ID" value="KYC71190.1"/>
    <property type="molecule type" value="Genomic_DNA"/>
</dbReference>
<proteinExistence type="predicted"/>
<dbReference type="Proteomes" id="UP000075304">
    <property type="component" value="Unassembled WGS sequence"/>
</dbReference>
<dbReference type="SUPFAM" id="SSF100950">
    <property type="entry name" value="NagB/RpiA/CoA transferase-like"/>
    <property type="match status" value="1"/>
</dbReference>
<evidence type="ECO:0000313" key="2">
    <source>
        <dbReference type="EMBL" id="KYC71190.1"/>
    </source>
</evidence>
<comment type="caution">
    <text evidence="2">The sequence shown here is derived from an EMBL/GenBank/DDBJ whole genome shotgun (WGS) entry which is preliminary data.</text>
</comment>
<evidence type="ECO:0000259" key="1">
    <source>
        <dbReference type="Pfam" id="PF00455"/>
    </source>
</evidence>
<feature type="domain" description="DeoR-like transcriptional repressor C-terminal sensor" evidence="1">
    <location>
        <begin position="1"/>
        <end position="38"/>
    </location>
</feature>
<dbReference type="InterPro" id="IPR014036">
    <property type="entry name" value="DeoR-like_C"/>
</dbReference>
<organism evidence="2 3">
    <name type="scientific">Heyndrickxia coagulans</name>
    <name type="common">Weizmannia coagulans</name>
    <dbReference type="NCBI Taxonomy" id="1398"/>
    <lineage>
        <taxon>Bacteria</taxon>
        <taxon>Bacillati</taxon>
        <taxon>Bacillota</taxon>
        <taxon>Bacilli</taxon>
        <taxon>Bacillales</taxon>
        <taxon>Bacillaceae</taxon>
        <taxon>Heyndrickxia</taxon>
    </lineage>
</organism>
<dbReference type="AlphaFoldDB" id="A0A150KG57"/>
<accession>A0A150KG57</accession>
<evidence type="ECO:0000313" key="3">
    <source>
        <dbReference type="Proteomes" id="UP000075304"/>
    </source>
</evidence>
<sequence length="59" mass="6665">MVSVSNKIIALLDHSKMDKSSIATFAKTEEIDLLITDKEPTTEIIQYFHDEGKNLEIAK</sequence>
<protein>
    <recommendedName>
        <fullName evidence="1">DeoR-like transcriptional repressor C-terminal sensor domain-containing protein</fullName>
    </recommendedName>
</protein>
<dbReference type="InterPro" id="IPR037171">
    <property type="entry name" value="NagB/RpiA_transferase-like"/>
</dbReference>